<dbReference type="GO" id="GO:0051537">
    <property type="term" value="F:2 iron, 2 sulfur cluster binding"/>
    <property type="evidence" value="ECO:0007669"/>
    <property type="project" value="UniProtKB-KW"/>
</dbReference>
<keyword evidence="25" id="KW-1185">Reference proteome</keyword>
<dbReference type="PANTHER" id="PTHR45444:SF3">
    <property type="entry name" value="XANTHINE DEHYDROGENASE"/>
    <property type="match status" value="1"/>
</dbReference>
<keyword evidence="16" id="KW-0408">Iron</keyword>
<dbReference type="InterPro" id="IPR016166">
    <property type="entry name" value="FAD-bd_PCMH"/>
</dbReference>
<dbReference type="Gene3D" id="1.10.150.120">
    <property type="entry name" value="[2Fe-2S]-binding domain"/>
    <property type="match status" value="2"/>
</dbReference>
<dbReference type="Pfam" id="PF02738">
    <property type="entry name" value="MoCoBD_1"/>
    <property type="match status" value="2"/>
</dbReference>
<evidence type="ECO:0000256" key="5">
    <source>
        <dbReference type="ARBA" id="ARBA00008151"/>
    </source>
</evidence>
<dbReference type="InterPro" id="IPR003307">
    <property type="entry name" value="W2_domain"/>
</dbReference>
<feature type="domain" description="2Fe-2S ferredoxin-type" evidence="21">
    <location>
        <begin position="10"/>
        <end position="97"/>
    </location>
</feature>
<dbReference type="Gene3D" id="1.25.40.180">
    <property type="match status" value="1"/>
</dbReference>
<dbReference type="PANTHER" id="PTHR45444">
    <property type="entry name" value="XANTHINE DEHYDROGENASE"/>
    <property type="match status" value="1"/>
</dbReference>
<dbReference type="Pfam" id="PF01799">
    <property type="entry name" value="Fer2_2"/>
    <property type="match status" value="2"/>
</dbReference>
<evidence type="ECO:0000256" key="12">
    <source>
        <dbReference type="ARBA" id="ARBA00022723"/>
    </source>
</evidence>
<evidence type="ECO:0000259" key="21">
    <source>
        <dbReference type="PROSITE" id="PS51085"/>
    </source>
</evidence>
<dbReference type="Pfam" id="PF03450">
    <property type="entry name" value="CO_deh_flav_C"/>
    <property type="match status" value="2"/>
</dbReference>
<reference evidence="25" key="2">
    <citation type="submission" date="2017-12" db="EMBL/GenBank/DDBJ databases">
        <title>Genome sequence of the Bar-tailed Godwit (Limosa lapponica baueri).</title>
        <authorList>
            <person name="Lima N.C.B."/>
            <person name="Parody-Merino A.M."/>
            <person name="Battley P.F."/>
            <person name="Fidler A.E."/>
            <person name="Prosdocimi F."/>
        </authorList>
    </citation>
    <scope>NUCLEOTIDE SEQUENCE [LARGE SCALE GENOMIC DNA]</scope>
</reference>
<accession>A0A2I0UQG0</accession>
<dbReference type="FunFam" id="1.25.40.180:FF:000006">
    <property type="entry name" value="Basic leucine zipper and W2 domain-containing protein 1"/>
    <property type="match status" value="1"/>
</dbReference>
<dbReference type="InterPro" id="IPR005107">
    <property type="entry name" value="CO_DH_flav_C"/>
</dbReference>
<evidence type="ECO:0000256" key="2">
    <source>
        <dbReference type="ARBA" id="ARBA00001974"/>
    </source>
</evidence>
<dbReference type="InterPro" id="IPR014313">
    <property type="entry name" value="Aldehyde_oxidase"/>
</dbReference>
<dbReference type="InterPro" id="IPR043510">
    <property type="entry name" value="W2_5MP1/2"/>
</dbReference>
<evidence type="ECO:0000256" key="14">
    <source>
        <dbReference type="ARBA" id="ARBA00022845"/>
    </source>
</evidence>
<keyword evidence="14" id="KW-0810">Translation regulation</keyword>
<evidence type="ECO:0000256" key="4">
    <source>
        <dbReference type="ARBA" id="ARBA00006849"/>
    </source>
</evidence>
<keyword evidence="13" id="KW-0274">FAD</keyword>
<dbReference type="FunFam" id="3.30.365.10:FF:000025">
    <property type="entry name" value="Aldehyde oxidase 4"/>
    <property type="match status" value="1"/>
</dbReference>
<dbReference type="InterPro" id="IPR046867">
    <property type="entry name" value="AldOxase/xan_DH_MoCoBD2"/>
</dbReference>
<dbReference type="PROSITE" id="PS51363">
    <property type="entry name" value="W2"/>
    <property type="match status" value="1"/>
</dbReference>
<evidence type="ECO:0000256" key="3">
    <source>
        <dbReference type="ARBA" id="ARBA00004496"/>
    </source>
</evidence>
<dbReference type="InterPro" id="IPR016024">
    <property type="entry name" value="ARM-type_fold"/>
</dbReference>
<dbReference type="InterPro" id="IPR006058">
    <property type="entry name" value="2Fe2S_fd_BS"/>
</dbReference>
<dbReference type="Pfam" id="PF01315">
    <property type="entry name" value="Ald_Xan_dh_C"/>
    <property type="match status" value="2"/>
</dbReference>
<dbReference type="FunFam" id="3.30.365.10:FF:000001">
    <property type="entry name" value="Xanthine dehydrogenase oxidase"/>
    <property type="match status" value="1"/>
</dbReference>
<feature type="domain" description="FAD-binding PCMH-type" evidence="23">
    <location>
        <begin position="1516"/>
        <end position="1701"/>
    </location>
</feature>
<dbReference type="Pfam" id="PF02020">
    <property type="entry name" value="W2"/>
    <property type="match status" value="1"/>
</dbReference>
<evidence type="ECO:0000256" key="16">
    <source>
        <dbReference type="ARBA" id="ARBA00023004"/>
    </source>
</evidence>
<dbReference type="InterPro" id="IPR016208">
    <property type="entry name" value="Ald_Oxase/xanthine_DH-like"/>
</dbReference>
<dbReference type="CDD" id="cd11560">
    <property type="entry name" value="W2_eIF5C_like"/>
    <property type="match status" value="1"/>
</dbReference>
<dbReference type="SUPFAM" id="SSF56003">
    <property type="entry name" value="Molybdenum cofactor-binding domain"/>
    <property type="match status" value="2"/>
</dbReference>
<dbReference type="OrthoDB" id="8300278at2759"/>
<dbReference type="InterPro" id="IPR016169">
    <property type="entry name" value="FAD-bd_PCMH_sub2"/>
</dbReference>
<dbReference type="Pfam" id="PF25504">
    <property type="entry name" value="HEAT_5MP1_2"/>
    <property type="match status" value="1"/>
</dbReference>
<feature type="compositionally biased region" description="Polar residues" evidence="20">
    <location>
        <begin position="2537"/>
        <end position="2548"/>
    </location>
</feature>
<evidence type="ECO:0000259" key="22">
    <source>
        <dbReference type="PROSITE" id="PS51363"/>
    </source>
</evidence>
<keyword evidence="9" id="KW-0500">Molybdenum</keyword>
<dbReference type="Gene3D" id="3.90.1170.50">
    <property type="entry name" value="Aldehyde oxidase/xanthine dehydrogenase, a/b hammerhead"/>
    <property type="match status" value="2"/>
</dbReference>
<dbReference type="SMART" id="SM01092">
    <property type="entry name" value="CO_deh_flav_C"/>
    <property type="match status" value="2"/>
</dbReference>
<keyword evidence="10" id="KW-0285">Flavoprotein</keyword>
<dbReference type="InterPro" id="IPR008274">
    <property type="entry name" value="AldOxase/xan_DH_MoCoBD1"/>
</dbReference>
<comment type="subunit">
    <text evidence="6">Homodimer.</text>
</comment>
<comment type="similarity">
    <text evidence="5">Belongs to the BZW family.</text>
</comment>
<dbReference type="InterPro" id="IPR001041">
    <property type="entry name" value="2Fe-2S_ferredoxin-type"/>
</dbReference>
<evidence type="ECO:0000256" key="6">
    <source>
        <dbReference type="ARBA" id="ARBA00011738"/>
    </source>
</evidence>
<dbReference type="InterPro" id="IPR036318">
    <property type="entry name" value="FAD-bd_PCMH-like_sf"/>
</dbReference>
<evidence type="ECO:0000256" key="18">
    <source>
        <dbReference type="ARBA" id="ARBA00034078"/>
    </source>
</evidence>
<dbReference type="GO" id="GO:0005737">
    <property type="term" value="C:cytoplasm"/>
    <property type="evidence" value="ECO:0007669"/>
    <property type="project" value="UniProtKB-SubCell"/>
</dbReference>
<dbReference type="FunFam" id="3.30.390.50:FF:000001">
    <property type="entry name" value="Xanthine dehydrogenase oxidase"/>
    <property type="match status" value="1"/>
</dbReference>
<comment type="cofactor">
    <cofactor evidence="1">
        <name>Mo-molybdopterin</name>
        <dbReference type="ChEBI" id="CHEBI:71302"/>
    </cofactor>
</comment>
<dbReference type="SUPFAM" id="SSF55447">
    <property type="entry name" value="CO dehydrogenase flavoprotein C-terminal domain-like"/>
    <property type="match status" value="2"/>
</dbReference>
<dbReference type="Proteomes" id="UP000233556">
    <property type="component" value="Unassembled WGS sequence"/>
</dbReference>
<keyword evidence="12" id="KW-0479">Metal-binding</keyword>
<dbReference type="SMART" id="SM01008">
    <property type="entry name" value="Ald_Xan_dh_C"/>
    <property type="match status" value="2"/>
</dbReference>
<comment type="cofactor">
    <cofactor evidence="18">
        <name>[2Fe-2S] cluster</name>
        <dbReference type="ChEBI" id="CHEBI:190135"/>
    </cofactor>
</comment>
<evidence type="ECO:0000256" key="9">
    <source>
        <dbReference type="ARBA" id="ARBA00022505"/>
    </source>
</evidence>
<organism evidence="24 25">
    <name type="scientific">Limosa lapponica baueri</name>
    <dbReference type="NCBI Taxonomy" id="1758121"/>
    <lineage>
        <taxon>Eukaryota</taxon>
        <taxon>Metazoa</taxon>
        <taxon>Chordata</taxon>
        <taxon>Craniata</taxon>
        <taxon>Vertebrata</taxon>
        <taxon>Euteleostomi</taxon>
        <taxon>Archelosauria</taxon>
        <taxon>Archosauria</taxon>
        <taxon>Dinosauria</taxon>
        <taxon>Saurischia</taxon>
        <taxon>Theropoda</taxon>
        <taxon>Coelurosauria</taxon>
        <taxon>Aves</taxon>
        <taxon>Neognathae</taxon>
        <taxon>Neoaves</taxon>
        <taxon>Charadriiformes</taxon>
        <taxon>Scolopacidae</taxon>
        <taxon>Limosa</taxon>
    </lineage>
</organism>
<dbReference type="Gene3D" id="3.30.465.10">
    <property type="match status" value="2"/>
</dbReference>
<dbReference type="Pfam" id="PF00941">
    <property type="entry name" value="FAD_binding_5"/>
    <property type="match status" value="2"/>
</dbReference>
<evidence type="ECO:0000256" key="11">
    <source>
        <dbReference type="ARBA" id="ARBA00022714"/>
    </source>
</evidence>
<dbReference type="FunFam" id="3.30.43.10:FF:000001">
    <property type="entry name" value="Xanthine dehydrogenase/oxidase"/>
    <property type="match status" value="2"/>
</dbReference>
<reference evidence="25" key="1">
    <citation type="submission" date="2017-11" db="EMBL/GenBank/DDBJ databases">
        <authorList>
            <person name="Lima N.C."/>
            <person name="Parody-Merino A.M."/>
            <person name="Battley P.F."/>
            <person name="Fidler A.E."/>
            <person name="Prosdocimi F."/>
        </authorList>
    </citation>
    <scope>NUCLEOTIDE SEQUENCE [LARGE SCALE GENOMIC DNA]</scope>
</reference>
<dbReference type="Gene3D" id="3.30.365.10">
    <property type="entry name" value="Aldehyde oxidase/xanthine dehydrogenase, molybdopterin binding domain"/>
    <property type="match status" value="8"/>
</dbReference>
<dbReference type="PROSITE" id="PS51387">
    <property type="entry name" value="FAD_PCMH"/>
    <property type="match status" value="2"/>
</dbReference>
<dbReference type="GO" id="GO:0004031">
    <property type="term" value="F:aldehyde oxidase activity"/>
    <property type="evidence" value="ECO:0007669"/>
    <property type="project" value="UniProtKB-EC"/>
</dbReference>
<dbReference type="InterPro" id="IPR037165">
    <property type="entry name" value="AldOxase/xan_DH_Mopterin-bd_sf"/>
</dbReference>
<dbReference type="Gene3D" id="3.30.390.50">
    <property type="entry name" value="CO dehydrogenase flavoprotein, C-terminal domain"/>
    <property type="match status" value="2"/>
</dbReference>
<dbReference type="FunFam" id="1.10.150.120:FF:000001">
    <property type="entry name" value="Aldehyde oxidase 1"/>
    <property type="match status" value="1"/>
</dbReference>
<dbReference type="InterPro" id="IPR000674">
    <property type="entry name" value="Ald_Oxase/Xan_DH_a/b"/>
</dbReference>
<dbReference type="SUPFAM" id="SSF47741">
    <property type="entry name" value="CO dehydrogenase ISP C-domain like"/>
    <property type="match status" value="2"/>
</dbReference>
<dbReference type="InterPro" id="IPR057397">
    <property type="entry name" value="HEAT_5MP1_2"/>
</dbReference>
<dbReference type="InterPro" id="IPR016167">
    <property type="entry name" value="FAD-bd_PCMH_sub1"/>
</dbReference>
<sequence>MSLQGAAGAEELIFYVNGRKIIEKNADPEQMLLSYLRKRLRLTGTKYGCGGGGCGACTVMISTYEPTSKKIRHYSANACLLPICSLYGAAVTTVEGVGSTKTRIHPVQERLAKCHGSQCGFCSPGMVMSIYTLLRNHPEPTSEQMIAALAGNLCRCTGYRPILDACKTFCKESVCCQRKPNGKCCLDQEDDLFDKEEKVSTKLFSTDEFQPLDPTQELIFPPELMRMAENQPKRTLVFRGERMTWISPVSLDELLDLKAAHPKAPLVVGNTSVGPEMKFRGVFHPIVIAPARIPDLNVVTHTDDGLTLGAACSLSLVKDILTNAISEFPEEKTKVFCAVLQQLRTLGGEQIRNVASLGGNIISRKSTSDLNPVLAASNCVLNLASRGRKRQVPLSDIFADGVGNNTITSEEILVSVHIPHSRKGEYVSAFRQAPRRENALPITNAGMRVIFEEGTDIIKDLSIFYGGAVPTTICAKQTCWTLIGRHWNEQLLDEACRLLLKEIALPGSASGEKVDYKKTLIVSLFYRFFLEVLQSLKTKDPCHYPGIPMEYRSVLQDFQTKMPQSIQIYQDIDPSQSPQDPVGRPIMHQSGITHATGEAVYVDDLPSVDGELFLAVVTSSRAHAKIVSIDTSEALQGPGVFDIITAHDVPATNEFYYSDDPEIIFARNKVICVGQIVCAVVADSDVHAKQAAAKVKIEYEVLEPVILTIEEAIKHNSFFEPTRKLEQGNVDQAFETVDNIIEGEIHIGGQEHFYMETQSVLAVPKGEAKEMDVYVSTQHPAIIQEMVAASLGVPANRIMCHVKRVGGAFGGKLLKTGLLASVAAVAANKTSRAVRLILSRGDDMLITGGRHPFIGRYKVGFMNDGRIRAVDTKYYINGGCTPDESILVAEVSLLKMDNAYKIPNLRCWACACKTNLPSNAAFRGFGFPQSALVTETWITGVADKTGLSPEQIREINMYKENEQTHFKQKLDPQNLIRCWNECMEKSAYYSRKTAVIEFNKQNYWKKKGIAIVPMKFPFGLGTRYLSQAAALVHIYTDGSVLLTHGGIEMGQGIHTKMIQVASRELNIPMSHIHFCETSTRTVPNACASVGSAGTDVNGMAVKDACQTLLKRLQPIINKNPKGTWNDWIKEAFEQSVSLSATGYFRGYNENMDWEKGEGQPFTYFLYGAACSEVEINCLTGDHKNLRTDIVMDIGCSINPAVDIGQIEGAFVQGIGLYTMEELKYSPEGVLYTRGPDQYKIPAVCDIPEQFSVSLLSSSQNPYAIYASKGIGEAGLFLGCSVFFALRDAVTSVRNERGLKNTFSLNSPLTAEQIRASCADNFTEMDYIPCISSIYIFNKKDLLSSPVEMLQQKKVRMKYKVRLSGTKYGCGIGGCGACTVMISTYDPVAKQIQALTLGLVCAKALFEEMFCVLAFMERLAKCHGSQCGFCTPGMVMSIYALLRNHAEPSMEQIISALDGNLCRCTGYRPIIDSYTSFARTHSGLCNPEFPPVDPTQEFIFPPELMRMAQEQLRTLIFHGKRTTWISPTSLNELLELKAKYPKAPLVVGNTSVGLKKTHHDAYHPIILHPVRIPEMYVVSSTNDGLVIGAACCLAQLRDILMEAVAKLPEEETKIYQALLQHLRTLAGEQIRSMASLGGHIVSRGSNWDLNPILSVGKSVLTLASKDGKRQVLLNDQFLAGYEHADIKPKEVIVSVLIPYSMKDDFISAFRQAESQKNALSIVNSGMRVLFSPGTDIIVDLSILYGGIGSTTLSARKSCEKLIGRYAELSQEKMSALGMLQSGVPQGQSPQDPVGRPIMHQSAIKHATGEAVYIDDIHPVDGELSLAVVTSIRAHAKIISIDASEALRVPGVVDVVTARDVPGENGKDEQAYAEDKVICVGQIICAVVAESVTQANCGAEKVKIVYEDLEPILTIEDAIKHKSYITEERKIEKGDIEKGFESADEIIEGELHVGGQEHFYLETNSVLVIPRFEDKEMDVYVSTQHATDVQELVASALKLQSNKIMCHVKRVGGAFGGKITKPSLFAVIAAVAANKTGHPVRFVLERNMDMLTTGGRHPFFGKYKVGFMNDGRIIAADFQCYINGGCTKDESELVIEYIVLKVDNAYSIPNLRVRGHACKTNLPSNTAFRGFGFPQAGLFVETCIVAVATQTGLPHEKVREINMYKGVNLTSFKEEFDAENLWKCWEECLDKSDYYSRKAMVEEFNMKNYWKKKGIAIIPMKFSVGFNATYFHQAGALVHIYIDGSVLVTHGGIELGQGIHTKMLQIASRELKIPLSYIHFCETSTTTVPNGKYTAGSVGTEINARAVQDACQILWKRLEPIRRDNPNGKWEDWISEAHKQSISLSATGYFKGYVTNMNWDTKKGHAFPYFLFGVACSEVEIDCLTGAHKNIRTDIVMDACFSINPAIDIGQIEGAFIQGVGLYTLEEIYFSPEGEQLTLGPDTYKIPAICDIPEQIHVYLLPNSRNSIAIYSSKGMGEAGFFLGSSVFFAIRDAVAAARKERGLPLDFTLNSPLTVERIRMACDDVFTEMVRVSFMNNQKPQKPTLSGQRFKTRKRDEKERFDPTQFQDCIIQGLSETGTDLEAVAKFLDASGAKLDYRRYAETLFDILVAGGMLAPGGTLADDMTRTNVCVFAAQEDLETMQAFAQVFNKLIRRYKYLEKGFEDEVKKLLLFLKGFSESERNKLAMLTGILLANGTLNASILNSLYNENLVKEGVSAAFAVKLFKSWINEKDINAVAVSLRKVNMDNRLMELFPANKQSVEHFSKYFTEAGLKELSEYVRNQQSIGARKELQKELQEQMSRGDPFKDIILYVKEEMKKNNISEQTVVAIIWSSVMSTVEWNKKEELVAEQAIKHLKQYSPLLAAFTTQGQSELTLLLKIQEYCYDNIHFMKAFQKIVVLFYKAEVLSEEPILKWYKDAHLAKGKSVFLEQMKKFVEWLKNAEEESESEAEEGD</sequence>
<dbReference type="InterPro" id="IPR036884">
    <property type="entry name" value="2Fe-2S-bd_dom_sf"/>
</dbReference>
<dbReference type="FunFam" id="3.10.20.30:FF:000015">
    <property type="entry name" value="Aldehyde oxidase 1"/>
    <property type="match status" value="1"/>
</dbReference>
<evidence type="ECO:0000313" key="24">
    <source>
        <dbReference type="EMBL" id="PKU48282.1"/>
    </source>
</evidence>
<dbReference type="InterPro" id="IPR036010">
    <property type="entry name" value="2Fe-2S_ferredoxin-like_sf"/>
</dbReference>
<dbReference type="InterPro" id="IPR002346">
    <property type="entry name" value="Mopterin_DH_FAD-bd"/>
</dbReference>
<dbReference type="InterPro" id="IPR012675">
    <property type="entry name" value="Beta-grasp_dom_sf"/>
</dbReference>
<dbReference type="EMBL" id="KZ505656">
    <property type="protein sequence ID" value="PKU48282.1"/>
    <property type="molecule type" value="Genomic_DNA"/>
</dbReference>
<dbReference type="Pfam" id="PF00111">
    <property type="entry name" value="Fer2"/>
    <property type="match status" value="1"/>
</dbReference>
<protein>
    <recommendedName>
        <fullName evidence="7">aldehyde oxidase</fullName>
        <ecNumber evidence="7">1.2.3.1</ecNumber>
    </recommendedName>
</protein>
<dbReference type="SUPFAM" id="SSF54665">
    <property type="entry name" value="CO dehydrogenase molybdoprotein N-domain-like"/>
    <property type="match status" value="2"/>
</dbReference>
<evidence type="ECO:0000256" key="15">
    <source>
        <dbReference type="ARBA" id="ARBA00023002"/>
    </source>
</evidence>
<dbReference type="InterPro" id="IPR036683">
    <property type="entry name" value="CO_DH_flav_C_dom_sf"/>
</dbReference>
<evidence type="ECO:0000256" key="13">
    <source>
        <dbReference type="ARBA" id="ARBA00022827"/>
    </source>
</evidence>
<evidence type="ECO:0000256" key="20">
    <source>
        <dbReference type="SAM" id="MobiDB-lite"/>
    </source>
</evidence>
<dbReference type="NCBIfam" id="TIGR02969">
    <property type="entry name" value="mam_aldehyde_ox"/>
    <property type="match status" value="1"/>
</dbReference>
<dbReference type="GO" id="GO:0071949">
    <property type="term" value="F:FAD binding"/>
    <property type="evidence" value="ECO:0007669"/>
    <property type="project" value="InterPro"/>
</dbReference>
<evidence type="ECO:0000256" key="10">
    <source>
        <dbReference type="ARBA" id="ARBA00022630"/>
    </source>
</evidence>
<comment type="cofactor">
    <cofactor evidence="2">
        <name>FAD</name>
        <dbReference type="ChEBI" id="CHEBI:57692"/>
    </cofactor>
</comment>
<feature type="region of interest" description="Disordered" evidence="20">
    <location>
        <begin position="2537"/>
        <end position="2556"/>
    </location>
</feature>
<dbReference type="SUPFAM" id="SSF56176">
    <property type="entry name" value="FAD-binding/transporter-associated domain-like"/>
    <property type="match status" value="2"/>
</dbReference>
<keyword evidence="15" id="KW-0560">Oxidoreductase</keyword>
<dbReference type="SUPFAM" id="SSF54292">
    <property type="entry name" value="2Fe-2S ferredoxin-like"/>
    <property type="match status" value="2"/>
</dbReference>
<dbReference type="InterPro" id="IPR036856">
    <property type="entry name" value="Ald_Oxase/Xan_DH_a/b_sf"/>
</dbReference>
<dbReference type="SMART" id="SM00515">
    <property type="entry name" value="eIF5C"/>
    <property type="match status" value="1"/>
</dbReference>
<dbReference type="PROSITE" id="PS51085">
    <property type="entry name" value="2FE2S_FER_2"/>
    <property type="match status" value="1"/>
</dbReference>
<keyword evidence="17" id="KW-0411">Iron-sulfur</keyword>
<gene>
    <name evidence="24" type="ORF">llap_1384</name>
</gene>
<dbReference type="GO" id="GO:0051287">
    <property type="term" value="F:NAD binding"/>
    <property type="evidence" value="ECO:0007669"/>
    <property type="project" value="InterPro"/>
</dbReference>
<dbReference type="FunFam" id="3.30.365.10:FF:000003">
    <property type="entry name" value="Aldehyde oxidase 1"/>
    <property type="match status" value="2"/>
</dbReference>
<dbReference type="SUPFAM" id="SSF48371">
    <property type="entry name" value="ARM repeat"/>
    <property type="match status" value="1"/>
</dbReference>
<dbReference type="PROSITE" id="PS00197">
    <property type="entry name" value="2FE2S_FER_1"/>
    <property type="match status" value="2"/>
</dbReference>
<comment type="subcellular location">
    <subcellularLocation>
        <location evidence="3">Cytoplasm</location>
    </subcellularLocation>
</comment>
<evidence type="ECO:0000256" key="7">
    <source>
        <dbReference type="ARBA" id="ARBA00013041"/>
    </source>
</evidence>
<dbReference type="FunFam" id="3.30.465.10:FF:000004">
    <property type="entry name" value="Xanthine dehydrogenase/oxidase"/>
    <property type="match status" value="2"/>
</dbReference>
<dbReference type="Gene3D" id="3.30.43.10">
    <property type="entry name" value="Uridine Diphospho-n-acetylenolpyruvylglucosamine Reductase, domain 2"/>
    <property type="match status" value="2"/>
</dbReference>
<name>A0A2I0UQG0_LIMLA</name>
<dbReference type="EC" id="1.2.3.1" evidence="7"/>
<keyword evidence="11" id="KW-0001">2Fe-2S</keyword>
<evidence type="ECO:0000259" key="23">
    <source>
        <dbReference type="PROSITE" id="PS51387"/>
    </source>
</evidence>
<evidence type="ECO:0000256" key="1">
    <source>
        <dbReference type="ARBA" id="ARBA00001924"/>
    </source>
</evidence>
<dbReference type="FunFam" id="3.30.365.10:FF:000004">
    <property type="entry name" value="Xanthine dehydrogenase oxidase"/>
    <property type="match status" value="2"/>
</dbReference>
<keyword evidence="8" id="KW-0963">Cytoplasm</keyword>
<comment type="similarity">
    <text evidence="4">Belongs to the xanthine dehydrogenase family.</text>
</comment>
<evidence type="ECO:0000313" key="25">
    <source>
        <dbReference type="Proteomes" id="UP000233556"/>
    </source>
</evidence>
<dbReference type="GO" id="GO:0006446">
    <property type="term" value="P:regulation of translational initiation"/>
    <property type="evidence" value="ECO:0007669"/>
    <property type="project" value="UniProtKB-ARBA"/>
</dbReference>
<dbReference type="Gene3D" id="3.10.20.30">
    <property type="match status" value="2"/>
</dbReference>
<feature type="domain" description="W2" evidence="22">
    <location>
        <begin position="2780"/>
        <end position="2947"/>
    </location>
</feature>
<dbReference type="GO" id="GO:0005506">
    <property type="term" value="F:iron ion binding"/>
    <property type="evidence" value="ECO:0007669"/>
    <property type="project" value="InterPro"/>
</dbReference>
<evidence type="ECO:0000256" key="19">
    <source>
        <dbReference type="ARBA" id="ARBA00047679"/>
    </source>
</evidence>
<feature type="domain" description="FAD-binding PCMH-type" evidence="23">
    <location>
        <begin position="238"/>
        <end position="423"/>
    </location>
</feature>
<comment type="catalytic activity">
    <reaction evidence="19">
        <text>an aldehyde + O2 + H2O = a carboxylate + H2O2 + H(+)</text>
        <dbReference type="Rhea" id="RHEA:16829"/>
        <dbReference type="ChEBI" id="CHEBI:15377"/>
        <dbReference type="ChEBI" id="CHEBI:15378"/>
        <dbReference type="ChEBI" id="CHEBI:15379"/>
        <dbReference type="ChEBI" id="CHEBI:16240"/>
        <dbReference type="ChEBI" id="CHEBI:17478"/>
        <dbReference type="ChEBI" id="CHEBI:29067"/>
        <dbReference type="EC" id="1.2.3.1"/>
    </reaction>
</comment>
<dbReference type="InterPro" id="IPR002888">
    <property type="entry name" value="2Fe-2S-bd"/>
</dbReference>
<proteinExistence type="inferred from homology"/>
<dbReference type="Pfam" id="PF20256">
    <property type="entry name" value="MoCoBD_2"/>
    <property type="match status" value="2"/>
</dbReference>
<evidence type="ECO:0000256" key="17">
    <source>
        <dbReference type="ARBA" id="ARBA00023014"/>
    </source>
</evidence>
<dbReference type="FunFam" id="3.90.1170.50:FF:000001">
    <property type="entry name" value="Aldehyde oxidase 1"/>
    <property type="match status" value="2"/>
</dbReference>
<evidence type="ECO:0000256" key="8">
    <source>
        <dbReference type="ARBA" id="ARBA00022490"/>
    </source>
</evidence>